<comment type="similarity">
    <text evidence="1">Belongs to the trimethylamine methyltransferase family.</text>
</comment>
<proteinExistence type="inferred from homology"/>
<accession>A0A645FP61</accession>
<evidence type="ECO:0000256" key="2">
    <source>
        <dbReference type="ARBA" id="ARBA00022603"/>
    </source>
</evidence>
<evidence type="ECO:0000256" key="3">
    <source>
        <dbReference type="ARBA" id="ARBA00022679"/>
    </source>
</evidence>
<dbReference type="EMBL" id="VSSQ01063148">
    <property type="protein sequence ID" value="MPN16228.1"/>
    <property type="molecule type" value="Genomic_DNA"/>
</dbReference>
<dbReference type="Pfam" id="PF06253">
    <property type="entry name" value="MTTB"/>
    <property type="match status" value="1"/>
</dbReference>
<keyword evidence="2 4" id="KW-0489">Methyltransferase</keyword>
<keyword evidence="3 4" id="KW-0808">Transferase</keyword>
<dbReference type="InterPro" id="IPR038601">
    <property type="entry name" value="MttB-like_sf"/>
</dbReference>
<dbReference type="InterPro" id="IPR010426">
    <property type="entry name" value="MTTB_MeTrfase"/>
</dbReference>
<comment type="caution">
    <text evidence="4">The sequence shown here is derived from an EMBL/GenBank/DDBJ whole genome shotgun (WGS) entry which is preliminary data.</text>
</comment>
<dbReference type="AlphaFoldDB" id="A0A645FP61"/>
<dbReference type="Gene3D" id="3.20.20.480">
    <property type="entry name" value="Trimethylamine methyltransferase-like"/>
    <property type="match status" value="1"/>
</dbReference>
<dbReference type="GO" id="GO:0032259">
    <property type="term" value="P:methylation"/>
    <property type="evidence" value="ECO:0007669"/>
    <property type="project" value="UniProtKB-KW"/>
</dbReference>
<evidence type="ECO:0000256" key="1">
    <source>
        <dbReference type="ARBA" id="ARBA00007137"/>
    </source>
</evidence>
<name>A0A645FP61_9ZZZZ</name>
<organism evidence="4">
    <name type="scientific">bioreactor metagenome</name>
    <dbReference type="NCBI Taxonomy" id="1076179"/>
    <lineage>
        <taxon>unclassified sequences</taxon>
        <taxon>metagenomes</taxon>
        <taxon>ecological metagenomes</taxon>
    </lineage>
</organism>
<evidence type="ECO:0000313" key="4">
    <source>
        <dbReference type="EMBL" id="MPN16228.1"/>
    </source>
</evidence>
<protein>
    <submittedName>
        <fullName evidence="4">Glycine betaine methyltransferase</fullName>
        <ecNumber evidence="4">2.1.1.-</ecNumber>
    </submittedName>
</protein>
<dbReference type="EC" id="2.1.1.-" evidence="4"/>
<dbReference type="GO" id="GO:0015948">
    <property type="term" value="P:methanogenesis"/>
    <property type="evidence" value="ECO:0007669"/>
    <property type="project" value="InterPro"/>
</dbReference>
<sequence length="170" mass="19221">MARGFYNVPVMTGIMGTEARFPGWQAGVEDSLSCYTSVLCGADMMPGAGLLKNATTLSYEELLMGCEIYEMVRRTAEGTPVDLESLAVEVIGRVGPRKDYMMDEHTLANMNKVWQPEVMIRCSFDTWEKNNKRDAFENARKKAAWILENHNPKILSEEQEEALKAIISRY</sequence>
<reference evidence="4" key="1">
    <citation type="submission" date="2019-08" db="EMBL/GenBank/DDBJ databases">
        <authorList>
            <person name="Kucharzyk K."/>
            <person name="Murdoch R.W."/>
            <person name="Higgins S."/>
            <person name="Loffler F."/>
        </authorList>
    </citation>
    <scope>NUCLEOTIDE SEQUENCE</scope>
</reference>
<gene>
    <name evidence="4" type="primary">mtgB_13</name>
    <name evidence="4" type="ORF">SDC9_163566</name>
</gene>
<dbReference type="GO" id="GO:0008168">
    <property type="term" value="F:methyltransferase activity"/>
    <property type="evidence" value="ECO:0007669"/>
    <property type="project" value="UniProtKB-KW"/>
</dbReference>